<proteinExistence type="predicted"/>
<organism evidence="1 2">
    <name type="scientific">Fusarium keratoplasticum</name>
    <dbReference type="NCBI Taxonomy" id="1328300"/>
    <lineage>
        <taxon>Eukaryota</taxon>
        <taxon>Fungi</taxon>
        <taxon>Dikarya</taxon>
        <taxon>Ascomycota</taxon>
        <taxon>Pezizomycotina</taxon>
        <taxon>Sordariomycetes</taxon>
        <taxon>Hypocreomycetidae</taxon>
        <taxon>Hypocreales</taxon>
        <taxon>Nectriaceae</taxon>
        <taxon>Fusarium</taxon>
        <taxon>Fusarium solani species complex</taxon>
    </lineage>
</organism>
<dbReference type="Proteomes" id="UP001065298">
    <property type="component" value="Chromosome 7"/>
</dbReference>
<name>A0ACC0QTP4_9HYPO</name>
<evidence type="ECO:0000313" key="1">
    <source>
        <dbReference type="EMBL" id="KAI8663643.1"/>
    </source>
</evidence>
<comment type="caution">
    <text evidence="1">The sequence shown here is derived from an EMBL/GenBank/DDBJ whole genome shotgun (WGS) entry which is preliminary data.</text>
</comment>
<gene>
    <name evidence="1" type="ORF">NCS57_00965800</name>
</gene>
<evidence type="ECO:0000313" key="2">
    <source>
        <dbReference type="Proteomes" id="UP001065298"/>
    </source>
</evidence>
<accession>A0ACC0QTP4</accession>
<sequence>MADFSYLARPSAEWTSFLQQQSLPPTPDPTSTPDIKSIRRRINSQRFTVSSDELKAMGDHGVKTKTLLIVGEDCVEIPIRLYLPRYCGASVLLYFHGGGFFSGSLSTEDATCTSLALNCGVTVASVGYRLAPEWTTPAPFQDAWDARCWVIQHAATIGMSPEFDLYVMGISAGACLAASIVIRERMLGESVIKGQCLAAPWLCFPDKFPYEQIQDNKASPMQCQNAALLSYSWVVQYARMMDPPESCRDSPVINPLLFDVRSIDKLSPTHIMVCGDDPLRDHGMLFKEKLQRLGVPVKLNVYPGYAHYFRRFPDAPANDAWDSDLRGGIFLDDQPVSSGF</sequence>
<reference evidence="1" key="1">
    <citation type="submission" date="2022-06" db="EMBL/GenBank/DDBJ databases">
        <title>Fusarium solani species complex genomes reveal bases of compartmentalisation and animal pathogenesis.</title>
        <authorList>
            <person name="Tsai I.J."/>
        </authorList>
    </citation>
    <scope>NUCLEOTIDE SEQUENCE</scope>
    <source>
        <strain evidence="1">Fu6.1</strain>
    </source>
</reference>
<protein>
    <submittedName>
        <fullName evidence="1">Abhydrolase-3 domain-containing protein</fullName>
    </submittedName>
</protein>
<keyword evidence="2" id="KW-1185">Reference proteome</keyword>
<dbReference type="EMBL" id="CM046509">
    <property type="protein sequence ID" value="KAI8663643.1"/>
    <property type="molecule type" value="Genomic_DNA"/>
</dbReference>